<dbReference type="Proteomes" id="UP000635726">
    <property type="component" value="Unassembled WGS sequence"/>
</dbReference>
<reference evidence="2" key="1">
    <citation type="journal article" date="2014" name="Int. J. Syst. Evol. Microbiol.">
        <title>Complete genome sequence of Corynebacterium casei LMG S-19264T (=DSM 44701T), isolated from a smear-ripened cheese.</title>
        <authorList>
            <consortium name="US DOE Joint Genome Institute (JGI-PGF)"/>
            <person name="Walter F."/>
            <person name="Albersmeier A."/>
            <person name="Kalinowski J."/>
            <person name="Ruckert C."/>
        </authorList>
    </citation>
    <scope>NUCLEOTIDE SEQUENCE</scope>
    <source>
        <strain evidence="2">JCM 14371</strain>
    </source>
</reference>
<dbReference type="AlphaFoldDB" id="A0A917UUU6"/>
<dbReference type="RefSeq" id="WP_188964448.1">
    <property type="nucleotide sequence ID" value="NZ_BMOE01000016.1"/>
</dbReference>
<feature type="region of interest" description="Disordered" evidence="1">
    <location>
        <begin position="252"/>
        <end position="297"/>
    </location>
</feature>
<evidence type="ECO:0008006" key="4">
    <source>
        <dbReference type="Google" id="ProtNLM"/>
    </source>
</evidence>
<protein>
    <recommendedName>
        <fullName evidence="4">Adhesin domain-containing protein</fullName>
    </recommendedName>
</protein>
<dbReference type="EMBL" id="BMOE01000016">
    <property type="protein sequence ID" value="GGJ86781.1"/>
    <property type="molecule type" value="Genomic_DNA"/>
</dbReference>
<evidence type="ECO:0000313" key="3">
    <source>
        <dbReference type="Proteomes" id="UP000635726"/>
    </source>
</evidence>
<proteinExistence type="predicted"/>
<keyword evidence="3" id="KW-1185">Reference proteome</keyword>
<gene>
    <name evidence="2" type="ORF">GCM10008939_33440</name>
</gene>
<organism evidence="2 3">
    <name type="scientific">Deinococcus aquiradiocola</name>
    <dbReference type="NCBI Taxonomy" id="393059"/>
    <lineage>
        <taxon>Bacteria</taxon>
        <taxon>Thermotogati</taxon>
        <taxon>Deinococcota</taxon>
        <taxon>Deinococci</taxon>
        <taxon>Deinococcales</taxon>
        <taxon>Deinococcaceae</taxon>
        <taxon>Deinococcus</taxon>
    </lineage>
</organism>
<feature type="compositionally biased region" description="Low complexity" evidence="1">
    <location>
        <begin position="275"/>
        <end position="286"/>
    </location>
</feature>
<name>A0A917UUU6_9DEIO</name>
<evidence type="ECO:0000313" key="2">
    <source>
        <dbReference type="EMBL" id="GGJ86781.1"/>
    </source>
</evidence>
<accession>A0A917UUU6</accession>
<comment type="caution">
    <text evidence="2">The sequence shown here is derived from an EMBL/GenBank/DDBJ whole genome shotgun (WGS) entry which is preliminary data.</text>
</comment>
<evidence type="ECO:0000256" key="1">
    <source>
        <dbReference type="SAM" id="MobiDB-lite"/>
    </source>
</evidence>
<sequence length="297" mass="30884">MTTPTPTARSASARSLSPRTPWPASGVLLRVGLSLALLAVTVPFLHSQLPLLDGHFVGIGAWNAPARTGGPVRDTYRSAAPVTAPLKVAVTLDLNDLTLRPGPIASPATDADAPALTATLSGGHPGDRLRVTPEGDRTRLKVVTAHTPLHLNPGTLDLRVHPGTPLDLDLTGSGRTVLDLSRSPLLALRVRQDLGSARVTFPARGTYSADLRTDAGTSDLTFPPGTYTARATVHTDVGSVTVHVPRGANVHLNAGSDPRDLRLPTGFTPGGRTGTGPDLTLDLSTDAGPITVQEDAR</sequence>
<reference evidence="2" key="2">
    <citation type="submission" date="2020-09" db="EMBL/GenBank/DDBJ databases">
        <authorList>
            <person name="Sun Q."/>
            <person name="Ohkuma M."/>
        </authorList>
    </citation>
    <scope>NUCLEOTIDE SEQUENCE</scope>
    <source>
        <strain evidence="2">JCM 14371</strain>
    </source>
</reference>